<protein>
    <submittedName>
        <fullName evidence="2">Uncharacterized protein</fullName>
    </submittedName>
</protein>
<evidence type="ECO:0000313" key="3">
    <source>
        <dbReference type="Proteomes" id="UP001552299"/>
    </source>
</evidence>
<reference evidence="2 3" key="1">
    <citation type="journal article" date="2024" name="Plant Biotechnol. J.">
        <title>Dendrobium thyrsiflorum genome and its molecular insights into genes involved in important horticultural traits.</title>
        <authorList>
            <person name="Chen B."/>
            <person name="Wang J.Y."/>
            <person name="Zheng P.J."/>
            <person name="Li K.L."/>
            <person name="Liang Y.M."/>
            <person name="Chen X.F."/>
            <person name="Zhang C."/>
            <person name="Zhao X."/>
            <person name="He X."/>
            <person name="Zhang G.Q."/>
            <person name="Liu Z.J."/>
            <person name="Xu Q."/>
        </authorList>
    </citation>
    <scope>NUCLEOTIDE SEQUENCE [LARGE SCALE GENOMIC DNA]</scope>
    <source>
        <strain evidence="2">GZMU011</strain>
    </source>
</reference>
<dbReference type="EMBL" id="JANQDX010000017">
    <property type="protein sequence ID" value="KAL0909070.1"/>
    <property type="molecule type" value="Genomic_DNA"/>
</dbReference>
<evidence type="ECO:0000313" key="2">
    <source>
        <dbReference type="EMBL" id="KAL0909070.1"/>
    </source>
</evidence>
<dbReference type="AlphaFoldDB" id="A0ABD0U8E5"/>
<accession>A0ABD0U8E5</accession>
<sequence>MSPNQGPEALLEGSNHNLSYQTVSKWDKSINRALISPRRGPKRRRRRREEKKERREETPPRPPPDCQATPEFRPASKRRQSSARPPSDAGLPPGLQVTPDFRLASKSWKKSVSKWNQEELGVRLATERGNSTAYPLTIR</sequence>
<proteinExistence type="predicted"/>
<organism evidence="2 3">
    <name type="scientific">Dendrobium thyrsiflorum</name>
    <name type="common">Pinecone-like raceme dendrobium</name>
    <name type="synonym">Orchid</name>
    <dbReference type="NCBI Taxonomy" id="117978"/>
    <lineage>
        <taxon>Eukaryota</taxon>
        <taxon>Viridiplantae</taxon>
        <taxon>Streptophyta</taxon>
        <taxon>Embryophyta</taxon>
        <taxon>Tracheophyta</taxon>
        <taxon>Spermatophyta</taxon>
        <taxon>Magnoliopsida</taxon>
        <taxon>Liliopsida</taxon>
        <taxon>Asparagales</taxon>
        <taxon>Orchidaceae</taxon>
        <taxon>Epidendroideae</taxon>
        <taxon>Malaxideae</taxon>
        <taxon>Dendrobiinae</taxon>
        <taxon>Dendrobium</taxon>
    </lineage>
</organism>
<gene>
    <name evidence="2" type="ORF">M5K25_023594</name>
</gene>
<keyword evidence="3" id="KW-1185">Reference proteome</keyword>
<feature type="compositionally biased region" description="Basic and acidic residues" evidence="1">
    <location>
        <begin position="50"/>
        <end position="59"/>
    </location>
</feature>
<name>A0ABD0U8E5_DENTH</name>
<dbReference type="Proteomes" id="UP001552299">
    <property type="component" value="Unassembled WGS sequence"/>
</dbReference>
<evidence type="ECO:0000256" key="1">
    <source>
        <dbReference type="SAM" id="MobiDB-lite"/>
    </source>
</evidence>
<comment type="caution">
    <text evidence="2">The sequence shown here is derived from an EMBL/GenBank/DDBJ whole genome shotgun (WGS) entry which is preliminary data.</text>
</comment>
<feature type="region of interest" description="Disordered" evidence="1">
    <location>
        <begin position="21"/>
        <end position="99"/>
    </location>
</feature>
<feature type="compositionally biased region" description="Basic residues" evidence="1">
    <location>
        <begin position="39"/>
        <end position="49"/>
    </location>
</feature>